<reference evidence="1" key="1">
    <citation type="submission" date="2020-07" db="EMBL/GenBank/DDBJ databases">
        <title>Genome sequence and genetic diversity analysis of an under-domesticated orphan crop, white fonio (Digitaria exilis).</title>
        <authorList>
            <person name="Bennetzen J.L."/>
            <person name="Chen S."/>
            <person name="Ma X."/>
            <person name="Wang X."/>
            <person name="Yssel A.E.J."/>
            <person name="Chaluvadi S.R."/>
            <person name="Johnson M."/>
            <person name="Gangashetty P."/>
            <person name="Hamidou F."/>
            <person name="Sanogo M.D."/>
            <person name="Zwaenepoel A."/>
            <person name="Wallace J."/>
            <person name="Van De Peer Y."/>
            <person name="Van Deynze A."/>
        </authorList>
    </citation>
    <scope>NUCLEOTIDE SEQUENCE</scope>
    <source>
        <tissue evidence="1">Leaves</tissue>
    </source>
</reference>
<proteinExistence type="predicted"/>
<dbReference type="Proteomes" id="UP000636709">
    <property type="component" value="Unassembled WGS sequence"/>
</dbReference>
<sequence length="21" mass="2576">MSVLIQQRHHLQFLKTLELKL</sequence>
<dbReference type="EMBL" id="JACEFO010002556">
    <property type="protein sequence ID" value="KAF8656368.1"/>
    <property type="molecule type" value="Genomic_DNA"/>
</dbReference>
<dbReference type="AlphaFoldDB" id="A0A835A8W4"/>
<evidence type="ECO:0000313" key="1">
    <source>
        <dbReference type="EMBL" id="KAF8656368.1"/>
    </source>
</evidence>
<protein>
    <submittedName>
        <fullName evidence="1">Uncharacterized protein</fullName>
    </submittedName>
</protein>
<name>A0A835A8W4_9POAL</name>
<gene>
    <name evidence="1" type="ORF">HU200_060750</name>
</gene>
<evidence type="ECO:0000313" key="2">
    <source>
        <dbReference type="Proteomes" id="UP000636709"/>
    </source>
</evidence>
<accession>A0A835A8W4</accession>
<keyword evidence="2" id="KW-1185">Reference proteome</keyword>
<organism evidence="1 2">
    <name type="scientific">Digitaria exilis</name>
    <dbReference type="NCBI Taxonomy" id="1010633"/>
    <lineage>
        <taxon>Eukaryota</taxon>
        <taxon>Viridiplantae</taxon>
        <taxon>Streptophyta</taxon>
        <taxon>Embryophyta</taxon>
        <taxon>Tracheophyta</taxon>
        <taxon>Spermatophyta</taxon>
        <taxon>Magnoliopsida</taxon>
        <taxon>Liliopsida</taxon>
        <taxon>Poales</taxon>
        <taxon>Poaceae</taxon>
        <taxon>PACMAD clade</taxon>
        <taxon>Panicoideae</taxon>
        <taxon>Panicodae</taxon>
        <taxon>Paniceae</taxon>
        <taxon>Anthephorinae</taxon>
        <taxon>Digitaria</taxon>
    </lineage>
</organism>
<comment type="caution">
    <text evidence="1">The sequence shown here is derived from an EMBL/GenBank/DDBJ whole genome shotgun (WGS) entry which is preliminary data.</text>
</comment>